<keyword evidence="2" id="KW-1185">Reference proteome</keyword>
<gene>
    <name evidence="1" type="ORF">EDL96_03705</name>
</gene>
<dbReference type="AlphaFoldDB" id="A0A3N3ZW03"/>
<dbReference type="Proteomes" id="UP000270616">
    <property type="component" value="Unassembled WGS sequence"/>
</dbReference>
<dbReference type="InterPro" id="IPR027961">
    <property type="entry name" value="DUF4442"/>
</dbReference>
<protein>
    <submittedName>
        <fullName evidence="1">DUF4442 domain-containing protein</fullName>
    </submittedName>
</protein>
<proteinExistence type="predicted"/>
<dbReference type="EMBL" id="RKMF01000003">
    <property type="protein sequence ID" value="ROZ64408.1"/>
    <property type="molecule type" value="Genomic_DNA"/>
</dbReference>
<sequence>MGMSLWPPFLGAGVQVREIAPDWRRVRVTIRARPWTSNYVGTVFGGTMLSATDPFWMLILMKNLGSEYIVWDRQVVARFRRPGHGHLHAEFALDQGTLEELLAAADTGERVLRWFSTDLIDDDGQTVATVRREIYLKRRE</sequence>
<reference evidence="1 2" key="1">
    <citation type="submission" date="2018-10" db="EMBL/GenBank/DDBJ databases">
        <title>Kocuria sp. M5W7-7, whole genome shotgun sequence.</title>
        <authorList>
            <person name="Tuo L."/>
        </authorList>
    </citation>
    <scope>NUCLEOTIDE SEQUENCE [LARGE SCALE GENOMIC DNA]</scope>
    <source>
        <strain evidence="1 2">M5W7-7</strain>
    </source>
</reference>
<name>A0A3N3ZW03_9MICC</name>
<accession>A0A3N3ZW03</accession>
<dbReference type="SUPFAM" id="SSF54637">
    <property type="entry name" value="Thioesterase/thiol ester dehydrase-isomerase"/>
    <property type="match status" value="1"/>
</dbReference>
<dbReference type="Pfam" id="PF14539">
    <property type="entry name" value="DUF4442"/>
    <property type="match status" value="1"/>
</dbReference>
<evidence type="ECO:0000313" key="1">
    <source>
        <dbReference type="EMBL" id="ROZ64408.1"/>
    </source>
</evidence>
<dbReference type="InterPro" id="IPR029069">
    <property type="entry name" value="HotDog_dom_sf"/>
</dbReference>
<evidence type="ECO:0000313" key="2">
    <source>
        <dbReference type="Proteomes" id="UP000270616"/>
    </source>
</evidence>
<comment type="caution">
    <text evidence="1">The sequence shown here is derived from an EMBL/GenBank/DDBJ whole genome shotgun (WGS) entry which is preliminary data.</text>
</comment>
<dbReference type="Gene3D" id="3.10.129.10">
    <property type="entry name" value="Hotdog Thioesterase"/>
    <property type="match status" value="1"/>
</dbReference>
<organism evidence="1 2">
    <name type="scientific">Kocuria soli</name>
    <dbReference type="NCBI Taxonomy" id="2485125"/>
    <lineage>
        <taxon>Bacteria</taxon>
        <taxon>Bacillati</taxon>
        <taxon>Actinomycetota</taxon>
        <taxon>Actinomycetes</taxon>
        <taxon>Micrococcales</taxon>
        <taxon>Micrococcaceae</taxon>
        <taxon>Kocuria</taxon>
    </lineage>
</organism>
<dbReference type="OrthoDB" id="9814774at2"/>